<evidence type="ECO:0000313" key="1">
    <source>
        <dbReference type="EMBL" id="GFH10956.1"/>
    </source>
</evidence>
<comment type="caution">
    <text evidence="1">The sequence shown here is derived from an EMBL/GenBank/DDBJ whole genome shotgun (WGS) entry which is preliminary data.</text>
</comment>
<reference evidence="1 2" key="1">
    <citation type="submission" date="2020-02" db="EMBL/GenBank/DDBJ databases">
        <title>Draft genome sequence of Haematococcus lacustris strain NIES-144.</title>
        <authorList>
            <person name="Morimoto D."/>
            <person name="Nakagawa S."/>
            <person name="Yoshida T."/>
            <person name="Sawayama S."/>
        </authorList>
    </citation>
    <scope>NUCLEOTIDE SEQUENCE [LARGE SCALE GENOMIC DNA]</scope>
    <source>
        <strain evidence="1 2">NIES-144</strain>
    </source>
</reference>
<organism evidence="1 2">
    <name type="scientific">Haematococcus lacustris</name>
    <name type="common">Green alga</name>
    <name type="synonym">Haematococcus pluvialis</name>
    <dbReference type="NCBI Taxonomy" id="44745"/>
    <lineage>
        <taxon>Eukaryota</taxon>
        <taxon>Viridiplantae</taxon>
        <taxon>Chlorophyta</taxon>
        <taxon>core chlorophytes</taxon>
        <taxon>Chlorophyceae</taxon>
        <taxon>CS clade</taxon>
        <taxon>Chlamydomonadales</taxon>
        <taxon>Haematococcaceae</taxon>
        <taxon>Haematococcus</taxon>
    </lineage>
</organism>
<evidence type="ECO:0000313" key="2">
    <source>
        <dbReference type="Proteomes" id="UP000485058"/>
    </source>
</evidence>
<dbReference type="EMBL" id="BLLF01000361">
    <property type="protein sequence ID" value="GFH10956.1"/>
    <property type="molecule type" value="Genomic_DNA"/>
</dbReference>
<dbReference type="Proteomes" id="UP000485058">
    <property type="component" value="Unassembled WGS sequence"/>
</dbReference>
<keyword evidence="2" id="KW-1185">Reference proteome</keyword>
<dbReference type="InterPro" id="IPR027417">
    <property type="entry name" value="P-loop_NTPase"/>
</dbReference>
<gene>
    <name evidence="1" type="ORF">HaLaN_06363</name>
</gene>
<dbReference type="AlphaFoldDB" id="A0A699YVB8"/>
<protein>
    <submittedName>
        <fullName evidence="1">Uncharacterized protein</fullName>
    </submittedName>
</protein>
<dbReference type="Gene3D" id="3.40.50.300">
    <property type="entry name" value="P-loop containing nucleotide triphosphate hydrolases"/>
    <property type="match status" value="1"/>
</dbReference>
<accession>A0A699YVB8</accession>
<proteinExistence type="predicted"/>
<name>A0A699YVB8_HAELA</name>
<sequence>MLGVDLHKETFYRTTQLEHREVKELTVKQLVRLLQDGFVICSDGWRYKFAGKGAPLVNFILLKPDGGVLFIKVSSGKSKVNEAEAQLVQQVVRWLQRVVGLAHGCVGVVSPYAAQQLEDTMTRLSKASTAAVRKELTNLKLGVVG</sequence>